<dbReference type="OrthoDB" id="5146042at2"/>
<reference evidence="1 2" key="1">
    <citation type="submission" date="2019-09" db="EMBL/GenBank/DDBJ databases">
        <title>Draft genome sequence of the thermophilic Saccharopolyspora hirsuta VKM Ac-666T.</title>
        <authorList>
            <person name="Lobastova T.G."/>
            <person name="Fokina V."/>
            <person name="Bragin E.Y."/>
            <person name="Shtratnikova V.Y."/>
            <person name="Starodumova I.P."/>
            <person name="Tarlachkov S.V."/>
            <person name="Donova M.V."/>
        </authorList>
    </citation>
    <scope>NUCLEOTIDE SEQUENCE [LARGE SCALE GENOMIC DNA]</scope>
    <source>
        <strain evidence="1 2">VKM Ac-666</strain>
    </source>
</reference>
<sequence length="330" mass="36468">MSKNPKWSVQSISTHEDRERWRKLIDAQSGVVSTSQLADLGVSRSALRAQLAAQRWQRVLPAVYAVFTGPLPRSALISAALLYGGPWAVLSHRTAAEEWGMLPIGADPPVHITVPYGCSAVSQPPIVQVHRSRAYKYLVAPSDPPRTNREDTVIDVAAGEASPEQARNTFIQLVGSNRIPISRVHDQLERRPPFRHGKVLKNALDMMLGGAVSALEAEYLLQVERAHCLPTGLRQVPFDVDGIVLWEDVAYDSAGARLTVRLDGREFHATNRIAFRDRRRDNAAELAGRARLVYGWQEVHGAPCDVAAEVAEVLRREGWRGRAESCPRCG</sequence>
<name>A0A5M7C004_SACHI</name>
<gene>
    <name evidence="1" type="ORF">F1721_17890</name>
</gene>
<proteinExistence type="predicted"/>
<evidence type="ECO:0008006" key="3">
    <source>
        <dbReference type="Google" id="ProtNLM"/>
    </source>
</evidence>
<dbReference type="RefSeq" id="WP_150067826.1">
    <property type="nucleotide sequence ID" value="NZ_VWPH01000007.1"/>
</dbReference>
<dbReference type="SMR" id="A0A5M7C004"/>
<evidence type="ECO:0000313" key="2">
    <source>
        <dbReference type="Proteomes" id="UP000323946"/>
    </source>
</evidence>
<dbReference type="EMBL" id="VWPH01000007">
    <property type="protein sequence ID" value="KAA5832841.1"/>
    <property type="molecule type" value="Genomic_DNA"/>
</dbReference>
<dbReference type="Proteomes" id="UP000323946">
    <property type="component" value="Unassembled WGS sequence"/>
</dbReference>
<comment type="caution">
    <text evidence="1">The sequence shown here is derived from an EMBL/GenBank/DDBJ whole genome shotgun (WGS) entry which is preliminary data.</text>
</comment>
<evidence type="ECO:0000313" key="1">
    <source>
        <dbReference type="EMBL" id="KAA5832841.1"/>
    </source>
</evidence>
<accession>A0A5M7C004</accession>
<organism evidence="1 2">
    <name type="scientific">Saccharopolyspora hirsuta</name>
    <dbReference type="NCBI Taxonomy" id="1837"/>
    <lineage>
        <taxon>Bacteria</taxon>
        <taxon>Bacillati</taxon>
        <taxon>Actinomycetota</taxon>
        <taxon>Actinomycetes</taxon>
        <taxon>Pseudonocardiales</taxon>
        <taxon>Pseudonocardiaceae</taxon>
        <taxon>Saccharopolyspora</taxon>
    </lineage>
</organism>
<protein>
    <recommendedName>
        <fullName evidence="3">Type IV toxin-antitoxin system AbiEi family antitoxin domain-containing protein</fullName>
    </recommendedName>
</protein>
<dbReference type="AlphaFoldDB" id="A0A5M7C004"/>
<keyword evidence="2" id="KW-1185">Reference proteome</keyword>